<accession>A0A818VPX5</accession>
<sequence length="143" mass="16480">MTNMKTSIIRLFDRIDPPQNSQGYIICPCVVRNQLPSGRLVGGELFDNQEQHEPEENILDQQIQLISGDKISESFLSCVSKLFAQQLLLRQPRIHIDMAEKDDDVEQEKMAKYAELFNAVKNGFITLQQYETEIVKLVQQQLI</sequence>
<dbReference type="AlphaFoldDB" id="A0A818VPX5"/>
<dbReference type="Proteomes" id="UP000663865">
    <property type="component" value="Unassembled WGS sequence"/>
</dbReference>
<protein>
    <submittedName>
        <fullName evidence="1">Uncharacterized protein</fullName>
    </submittedName>
</protein>
<evidence type="ECO:0000313" key="1">
    <source>
        <dbReference type="EMBL" id="CAF3714288.1"/>
    </source>
</evidence>
<gene>
    <name evidence="1" type="ORF">KIK155_LOCUS27544</name>
</gene>
<comment type="caution">
    <text evidence="1">The sequence shown here is derived from an EMBL/GenBank/DDBJ whole genome shotgun (WGS) entry which is preliminary data.</text>
</comment>
<evidence type="ECO:0000313" key="2">
    <source>
        <dbReference type="Proteomes" id="UP000663865"/>
    </source>
</evidence>
<dbReference type="EMBL" id="CAJNYV010004999">
    <property type="protein sequence ID" value="CAF3714288.1"/>
    <property type="molecule type" value="Genomic_DNA"/>
</dbReference>
<proteinExistence type="predicted"/>
<reference evidence="1" key="1">
    <citation type="submission" date="2021-02" db="EMBL/GenBank/DDBJ databases">
        <authorList>
            <person name="Nowell W R."/>
        </authorList>
    </citation>
    <scope>NUCLEOTIDE SEQUENCE</scope>
</reference>
<name>A0A818VPX5_9BILA</name>
<organism evidence="1 2">
    <name type="scientific">Rotaria socialis</name>
    <dbReference type="NCBI Taxonomy" id="392032"/>
    <lineage>
        <taxon>Eukaryota</taxon>
        <taxon>Metazoa</taxon>
        <taxon>Spiralia</taxon>
        <taxon>Gnathifera</taxon>
        <taxon>Rotifera</taxon>
        <taxon>Eurotatoria</taxon>
        <taxon>Bdelloidea</taxon>
        <taxon>Philodinida</taxon>
        <taxon>Philodinidae</taxon>
        <taxon>Rotaria</taxon>
    </lineage>
</organism>